<reference evidence="5" key="1">
    <citation type="submission" date="2022-03" db="EMBL/GenBank/DDBJ databases">
        <authorList>
            <person name="Legras J.-L."/>
            <person name="Devillers H."/>
            <person name="Grondin C."/>
        </authorList>
    </citation>
    <scope>NUCLEOTIDE SEQUENCE</scope>
    <source>
        <strain evidence="5">CLIB 1423</strain>
    </source>
</reference>
<dbReference type="GO" id="GO:0000142">
    <property type="term" value="C:cellular bud neck contractile ring"/>
    <property type="evidence" value="ECO:0007669"/>
    <property type="project" value="TreeGrafter"/>
</dbReference>
<feature type="compositionally biased region" description="Polar residues" evidence="3">
    <location>
        <begin position="188"/>
        <end position="198"/>
    </location>
</feature>
<evidence type="ECO:0000256" key="1">
    <source>
        <dbReference type="ARBA" id="ARBA00022618"/>
    </source>
</evidence>
<feature type="region of interest" description="Disordered" evidence="3">
    <location>
        <begin position="1"/>
        <end position="112"/>
    </location>
</feature>
<feature type="compositionally biased region" description="Polar residues" evidence="3">
    <location>
        <begin position="240"/>
        <end position="252"/>
    </location>
</feature>
<feature type="compositionally biased region" description="Polar residues" evidence="3">
    <location>
        <begin position="1084"/>
        <end position="1093"/>
    </location>
</feature>
<dbReference type="InterPro" id="IPR001849">
    <property type="entry name" value="PH_domain"/>
</dbReference>
<evidence type="ECO:0000256" key="3">
    <source>
        <dbReference type="SAM" id="MobiDB-lite"/>
    </source>
</evidence>
<dbReference type="PANTHER" id="PTHR36100:SF1">
    <property type="entry name" value="BUD SITE SELECTION PROTEIN 4"/>
    <property type="match status" value="1"/>
</dbReference>
<feature type="compositionally biased region" description="Basic and acidic residues" evidence="3">
    <location>
        <begin position="739"/>
        <end position="763"/>
    </location>
</feature>
<feature type="compositionally biased region" description="Basic and acidic residues" evidence="3">
    <location>
        <begin position="697"/>
        <end position="710"/>
    </location>
</feature>
<gene>
    <name evidence="5" type="ORF">CLIB1423_22S00606</name>
</gene>
<dbReference type="OrthoDB" id="2123378at2759"/>
<dbReference type="SMART" id="SM00233">
    <property type="entry name" value="PH"/>
    <property type="match status" value="1"/>
</dbReference>
<feature type="region of interest" description="Disordered" evidence="3">
    <location>
        <begin position="1262"/>
        <end position="1282"/>
    </location>
</feature>
<feature type="region of interest" description="Disordered" evidence="3">
    <location>
        <begin position="170"/>
        <end position="218"/>
    </location>
</feature>
<dbReference type="GO" id="GO:0097271">
    <property type="term" value="P:protein localization to bud neck"/>
    <property type="evidence" value="ECO:0007669"/>
    <property type="project" value="TreeGrafter"/>
</dbReference>
<dbReference type="InterPro" id="IPR011993">
    <property type="entry name" value="PH-like_dom_sf"/>
</dbReference>
<evidence type="ECO:0000256" key="2">
    <source>
        <dbReference type="ARBA" id="ARBA00023306"/>
    </source>
</evidence>
<proteinExistence type="predicted"/>
<feature type="region of interest" description="Disordered" evidence="3">
    <location>
        <begin position="230"/>
        <end position="278"/>
    </location>
</feature>
<dbReference type="GO" id="GO:0005525">
    <property type="term" value="F:GTP binding"/>
    <property type="evidence" value="ECO:0007669"/>
    <property type="project" value="TreeGrafter"/>
</dbReference>
<feature type="region of interest" description="Disordered" evidence="3">
    <location>
        <begin position="1511"/>
        <end position="1533"/>
    </location>
</feature>
<dbReference type="PROSITE" id="PS50003">
    <property type="entry name" value="PH_DOMAIN"/>
    <property type="match status" value="1"/>
</dbReference>
<evidence type="ECO:0000259" key="4">
    <source>
        <dbReference type="PROSITE" id="PS50003"/>
    </source>
</evidence>
<feature type="compositionally biased region" description="Polar residues" evidence="3">
    <location>
        <begin position="43"/>
        <end position="62"/>
    </location>
</feature>
<evidence type="ECO:0000313" key="5">
    <source>
        <dbReference type="EMBL" id="CAH2355138.1"/>
    </source>
</evidence>
<feature type="domain" description="PH" evidence="4">
    <location>
        <begin position="1752"/>
        <end position="1862"/>
    </location>
</feature>
<keyword evidence="1" id="KW-0132">Cell division</keyword>
<dbReference type="InterPro" id="IPR052007">
    <property type="entry name" value="Bud4"/>
</dbReference>
<comment type="caution">
    <text evidence="5">The sequence shown here is derived from an EMBL/GenBank/DDBJ whole genome shotgun (WGS) entry which is preliminary data.</text>
</comment>
<feature type="compositionally biased region" description="Polar residues" evidence="3">
    <location>
        <begin position="74"/>
        <end position="83"/>
    </location>
</feature>
<keyword evidence="2" id="KW-0131">Cell cycle</keyword>
<accession>A0A9P0QT51</accession>
<dbReference type="PANTHER" id="PTHR36100">
    <property type="entry name" value="BUD SITE SELECTION PROTEIN 4"/>
    <property type="match status" value="1"/>
</dbReference>
<evidence type="ECO:0000313" key="6">
    <source>
        <dbReference type="Proteomes" id="UP000837801"/>
    </source>
</evidence>
<keyword evidence="6" id="KW-1185">Reference proteome</keyword>
<feature type="region of interest" description="Disordered" evidence="3">
    <location>
        <begin position="1080"/>
        <end position="1112"/>
    </location>
</feature>
<name>A0A9P0QT51_9ASCO</name>
<dbReference type="Gene3D" id="2.30.29.30">
    <property type="entry name" value="Pleckstrin-homology domain (PH domain)/Phosphotyrosine-binding domain (PTB)"/>
    <property type="match status" value="1"/>
</dbReference>
<dbReference type="Proteomes" id="UP000837801">
    <property type="component" value="Unassembled WGS sequence"/>
</dbReference>
<dbReference type="Pfam" id="PF00169">
    <property type="entry name" value="PH"/>
    <property type="match status" value="1"/>
</dbReference>
<dbReference type="GO" id="GO:0007120">
    <property type="term" value="P:axial cellular bud site selection"/>
    <property type="evidence" value="ECO:0007669"/>
    <property type="project" value="TreeGrafter"/>
</dbReference>
<feature type="compositionally biased region" description="Basic and acidic residues" evidence="3">
    <location>
        <begin position="103"/>
        <end position="112"/>
    </location>
</feature>
<dbReference type="SUPFAM" id="SSF50729">
    <property type="entry name" value="PH domain-like"/>
    <property type="match status" value="1"/>
</dbReference>
<feature type="compositionally biased region" description="Polar residues" evidence="3">
    <location>
        <begin position="856"/>
        <end position="871"/>
    </location>
</feature>
<feature type="compositionally biased region" description="Basic and acidic residues" evidence="3">
    <location>
        <begin position="873"/>
        <end position="893"/>
    </location>
</feature>
<sequence length="1885" mass="212008">MSPSISGYALLDGMDYEDDDEEEVSGRQEDYSNNLPQYHDYDTSMNDDSYNNSTSLNNSPTKPLNFPLHKAKEFNSSSDTYTSDAEAGENDGAENSKANNKNGGEKQSDLFDRNFSFDNSEDAIKTVITSPGKFQAVTSAAAVVTPGIITAPQAKDSKTDEESAGFDDAFFQTPLTSTTDLSPEKLINRTNNNSSPSKSIMRKKDTPHGSPTKKSVVFTASNPEIHLYKKEETATEDEYSLQSQSPLDNSWNPVPKSDELSSEDDEEPPAPPPHTENNLKAINEKEGEEDPSDDVDTAQLKELRKNGISKSSSNLSLNEKLDIFLSKKHYNNQRITSNDVKENDLLDKHLNQLESSKSKQLDSSIRNLSFKLQTEELEGIENPLNSFARSGDVDIMSGNTSRSSMQSLRDEDRVLESSNVNTVAKSIELNDGIKGFSDHMVESLLPESEENKENNVMNITKDTVFASPMIGSLGRQFVDSSNDEFHDSFDQSYNNTEQSIMDLLKRQSSIKGQSQIKETAIKAEPVDNIVIKTEDPVVKIPVKQEIEDDHAHIIKDEPIDNSYHVPIKAEEEAVQLERNEEAENIDYPIIEKKNRDSGTSKMSISPDLRRDLEHIHNHPTEIASVSGFGIPHDSSSNQVVKTPVLAKSRAFQEDSFDSNHEQSHQFSLRDHIDSDWKFEDSNDGDREDNDELTNNEITRETILHNEKNEGNSESEDSNIDSDINGSNLKEENISYNSELEDKKASNVELDHHEEKNEEVYSPSKRERLLEIDLSPDISRQISREESVKSLAPPKIDSPIKSPVRSFTFERNVSQNNSPIKPGRVQVLEQPKEVELEKKFEPRELFKDFDKEENVIDNSSKNTSSVAKNVSSEKILENSTEKEIEKEADNKSNGEVEPSETSKSNVSHEDDEALANSSNIAPNEDITLPPVDLVSHQFSIAEITKNMENNLSLSFEESLSAEHDQDPANPTNFISIWHSQDRHIKAKQPNDNYTAYEVSQQKVKLPSSLQPKTFKEVNVITRRIVSPGFEDLNVSGFLPELSQDSGFEKQFKGIVKSRDNTNESNSFNDSTQEIEANGRFLPKNLTRNNQNFSTDDSEDSIKEQKSRLRPPKANFKPVVVKRSQFKVPSFEIKRGNSVLSPRNQYDDIYNDTIKPRKYLPPQTTEDRAAEVQQVLDEPPTIKSSGMKTLPSMDRNDVQKILNTKRIISQEEYSKLKLLGNTKKESLILQDDKYDHLQQQASIHDAHEEDDDDDLSGNTTYISKSLPTGATPTHRAVASTPTNGGRAVEVDNSILPHLADELLRVPSALLSKDQFFKESEFSSPVRVNDAIDTSSEASSRVSSVIHTKKPQTLAPKHVISQHFPEPDPELCHDIFKTPPKELDSTINSTEDEQAQQRLLAYDASKEKRKTRSYHHSSTPIKNKPGSKGNSPIKIGSPILIVKDKINGGVTAVPSPKKSQFRDEVSFTGNDLSFDKLRESPQKRINDLQTVNVPSQSSNNTNSTSSSSAILMSAGKEKRKISGQSSTTVTSSSRRKPLSERGRLFLRVVGLKNLDLPDLKNRDAEFTMTLDNGVHCIKTPSYNLNDRNISIGKEFELTVGQTGLEFILTMKATYEKPKGGLKEVHERKVVKSKNRLSRLLGSKEIVHTTKFVPIDVVDTWENKFAQDGSFARCYVDLDQYEGKITGKVCNFDVTCFNEWATVSDSKGEQIKCKPYRIGQLEVKMLFIPKSVHEEVLPSSIKSAYESVNSLKHELSLSFEGYLHQEGGDCEVWKRRFFKLEGTSMIAHSEYTHKTRAKINLAKVVEVIYIDKENSKTQSNYRNFSEVLLLEHAFKIKFGNGETIDFGAPNNVEKMQWISILEKIIQRNKFRVQPWVKIMLECNNIKQSV</sequence>
<feature type="region of interest" description="Disordered" evidence="3">
    <location>
        <begin position="856"/>
        <end position="923"/>
    </location>
</feature>
<feature type="compositionally biased region" description="Acidic residues" evidence="3">
    <location>
        <begin position="14"/>
        <end position="23"/>
    </location>
</feature>
<feature type="region of interest" description="Disordered" evidence="3">
    <location>
        <begin position="679"/>
        <end position="763"/>
    </location>
</feature>
<protein>
    <submittedName>
        <fullName evidence="5">Bud site selection protein Bud4p</fullName>
    </submittedName>
</protein>
<dbReference type="CDD" id="cd13278">
    <property type="entry name" value="PH_Bud4"/>
    <property type="match status" value="1"/>
</dbReference>
<dbReference type="EMBL" id="CAKXYY010000022">
    <property type="protein sequence ID" value="CAH2355138.1"/>
    <property type="molecule type" value="Genomic_DNA"/>
</dbReference>
<organism evidence="5 6">
    <name type="scientific">[Candida] railenensis</name>
    <dbReference type="NCBI Taxonomy" id="45579"/>
    <lineage>
        <taxon>Eukaryota</taxon>
        <taxon>Fungi</taxon>
        <taxon>Dikarya</taxon>
        <taxon>Ascomycota</taxon>
        <taxon>Saccharomycotina</taxon>
        <taxon>Pichiomycetes</taxon>
        <taxon>Debaryomycetaceae</taxon>
        <taxon>Kurtzmaniella</taxon>
    </lineage>
</organism>
<feature type="region of interest" description="Disordered" evidence="3">
    <location>
        <begin position="1401"/>
        <end position="1430"/>
    </location>
</feature>